<dbReference type="SMART" id="SM00530">
    <property type="entry name" value="HTH_XRE"/>
    <property type="match status" value="1"/>
</dbReference>
<dbReference type="InterPro" id="IPR010982">
    <property type="entry name" value="Lambda_DNA-bd_dom_sf"/>
</dbReference>
<evidence type="ECO:0000256" key="1">
    <source>
        <dbReference type="ARBA" id="ARBA00023125"/>
    </source>
</evidence>
<evidence type="ECO:0000313" key="3">
    <source>
        <dbReference type="EMBL" id="GBU03499.1"/>
    </source>
</evidence>
<evidence type="ECO:0000313" key="5">
    <source>
        <dbReference type="EMBL" id="GBU04552.1"/>
    </source>
</evidence>
<reference evidence="8 9" key="2">
    <citation type="submission" date="2019-03" db="EMBL/GenBank/DDBJ databases">
        <title>Genomic Encyclopedia of Type Strains, Phase IV (KMG-IV): sequencing the most valuable type-strain genomes for metagenomic binning, comparative biology and taxonomic classification.</title>
        <authorList>
            <person name="Goeker M."/>
        </authorList>
    </citation>
    <scope>NUCLEOTIDE SEQUENCE [LARGE SCALE GENOMIC DNA]</scope>
    <source>
        <strain evidence="8 9">DSM 103426</strain>
    </source>
</reference>
<dbReference type="Proteomes" id="UP000294613">
    <property type="component" value="Unassembled WGS sequence"/>
</dbReference>
<accession>A0A4R3JDV6</accession>
<feature type="domain" description="HTH cro/C1-type" evidence="2">
    <location>
        <begin position="8"/>
        <end position="62"/>
    </location>
</feature>
<evidence type="ECO:0000313" key="6">
    <source>
        <dbReference type="EMBL" id="GBU04900.1"/>
    </source>
</evidence>
<keyword evidence="1" id="KW-0238">DNA-binding</keyword>
<dbReference type="EMBL" id="BHEO01000002">
    <property type="protein sequence ID" value="GBU03499.1"/>
    <property type="molecule type" value="Genomic_DNA"/>
</dbReference>
<reference evidence="3 10" key="1">
    <citation type="journal article" date="2018" name="Int. J. Syst. Evol. Microbiol.">
        <title>Draft Genome Sequence of Faecalimonas umbilicata JCM 30896T, an Acetate-Producing Bacterium Isolated from Human Feces.</title>
        <authorList>
            <person name="Sakamoto M."/>
            <person name="Ikeyama N."/>
            <person name="Yuki M."/>
            <person name="Ohkuma M."/>
        </authorList>
    </citation>
    <scope>NUCLEOTIDE SEQUENCE [LARGE SCALE GENOMIC DNA]</scope>
    <source>
        <strain evidence="3 10">EGH7</strain>
    </source>
</reference>
<sequence>MKNIGLTLKKARENKNYTQKHVMELTGINRKSLSGYENNVAEPDLNTFAILARLYNLSADEILEIKPPYTSIKFSKLEKGMLCAFRNLTEGKQQEFLVQLEALVKYLGTQKDLH</sequence>
<dbReference type="GO" id="GO:0003677">
    <property type="term" value="F:DNA binding"/>
    <property type="evidence" value="ECO:0007669"/>
    <property type="project" value="UniProtKB-KW"/>
</dbReference>
<dbReference type="EMBL" id="BHEO01000002">
    <property type="protein sequence ID" value="GBU04539.1"/>
    <property type="molecule type" value="Genomic_DNA"/>
</dbReference>
<protein>
    <submittedName>
        <fullName evidence="8">Helix-turn-helix protein</fullName>
    </submittedName>
</protein>
<dbReference type="InterPro" id="IPR001387">
    <property type="entry name" value="Cro/C1-type_HTH"/>
</dbReference>
<evidence type="ECO:0000313" key="8">
    <source>
        <dbReference type="EMBL" id="TCS63373.1"/>
    </source>
</evidence>
<name>A0A4R3JDV6_9FIRM</name>
<dbReference type="AlphaFoldDB" id="A0A4R3JDV6"/>
<dbReference type="SUPFAM" id="SSF47413">
    <property type="entry name" value="lambda repressor-like DNA-binding domains"/>
    <property type="match status" value="1"/>
</dbReference>
<comment type="caution">
    <text evidence="8">The sequence shown here is derived from an EMBL/GenBank/DDBJ whole genome shotgun (WGS) entry which is preliminary data.</text>
</comment>
<evidence type="ECO:0000313" key="9">
    <source>
        <dbReference type="Proteomes" id="UP000294613"/>
    </source>
</evidence>
<dbReference type="PROSITE" id="PS50943">
    <property type="entry name" value="HTH_CROC1"/>
    <property type="match status" value="1"/>
</dbReference>
<gene>
    <name evidence="8" type="ORF">EDD74_12937</name>
    <name evidence="3" type="ORF">FAEUMB_00400</name>
    <name evidence="4" type="ORF">FAEUMB_10800</name>
    <name evidence="5" type="ORF">FAEUMB_10930</name>
    <name evidence="6" type="ORF">FAEUMB_14410</name>
    <name evidence="7" type="ORF">FAEUMB_14760</name>
</gene>
<dbReference type="CDD" id="cd00093">
    <property type="entry name" value="HTH_XRE"/>
    <property type="match status" value="1"/>
</dbReference>
<dbReference type="Proteomes" id="UP000702954">
    <property type="component" value="Unassembled WGS sequence"/>
</dbReference>
<evidence type="ECO:0000259" key="2">
    <source>
        <dbReference type="PROSITE" id="PS50943"/>
    </source>
</evidence>
<proteinExistence type="predicted"/>
<evidence type="ECO:0000313" key="10">
    <source>
        <dbReference type="Proteomes" id="UP000702954"/>
    </source>
</evidence>
<dbReference type="EMBL" id="BHEO01000005">
    <property type="protein sequence ID" value="GBU04900.1"/>
    <property type="molecule type" value="Genomic_DNA"/>
</dbReference>
<keyword evidence="10" id="KW-1185">Reference proteome</keyword>
<dbReference type="EMBL" id="BHEO01000003">
    <property type="protein sequence ID" value="GBU04552.1"/>
    <property type="molecule type" value="Genomic_DNA"/>
</dbReference>
<dbReference type="PANTHER" id="PTHR46558:SF11">
    <property type="entry name" value="HTH-TYPE TRANSCRIPTIONAL REGULATOR XRE"/>
    <property type="match status" value="1"/>
</dbReference>
<dbReference type="Pfam" id="PF12844">
    <property type="entry name" value="HTH_19"/>
    <property type="match status" value="1"/>
</dbReference>
<dbReference type="PANTHER" id="PTHR46558">
    <property type="entry name" value="TRACRIPTIONAL REGULATORY PROTEIN-RELATED-RELATED"/>
    <property type="match status" value="1"/>
</dbReference>
<organism evidence="8 9">
    <name type="scientific">Faecalimonas umbilicata</name>
    <dbReference type="NCBI Taxonomy" id="1912855"/>
    <lineage>
        <taxon>Bacteria</taxon>
        <taxon>Bacillati</taxon>
        <taxon>Bacillota</taxon>
        <taxon>Clostridia</taxon>
        <taxon>Lachnospirales</taxon>
        <taxon>Lachnospiraceae</taxon>
        <taxon>Faecalimonas</taxon>
    </lineage>
</organism>
<dbReference type="EMBL" id="SLZV01000029">
    <property type="protein sequence ID" value="TCS63373.1"/>
    <property type="molecule type" value="Genomic_DNA"/>
</dbReference>
<dbReference type="Gene3D" id="1.10.260.40">
    <property type="entry name" value="lambda repressor-like DNA-binding domains"/>
    <property type="match status" value="1"/>
</dbReference>
<dbReference type="EMBL" id="BHEO01000008">
    <property type="protein sequence ID" value="GBU04935.1"/>
    <property type="molecule type" value="Genomic_DNA"/>
</dbReference>
<evidence type="ECO:0000313" key="4">
    <source>
        <dbReference type="EMBL" id="GBU04539.1"/>
    </source>
</evidence>
<evidence type="ECO:0000313" key="7">
    <source>
        <dbReference type="EMBL" id="GBU04935.1"/>
    </source>
</evidence>
<dbReference type="RefSeq" id="WP_116440885.1">
    <property type="nucleotide sequence ID" value="NZ_BHEO01000002.1"/>
</dbReference>